<evidence type="ECO:0000313" key="1">
    <source>
        <dbReference type="EMBL" id="KAH3795379.1"/>
    </source>
</evidence>
<dbReference type="GO" id="GO:0051726">
    <property type="term" value="P:regulation of cell cycle"/>
    <property type="evidence" value="ECO:0007669"/>
    <property type="project" value="TreeGrafter"/>
</dbReference>
<name>A0A9D4J4A4_DREPO</name>
<organism evidence="1 2">
    <name type="scientific">Dreissena polymorpha</name>
    <name type="common">Zebra mussel</name>
    <name type="synonym">Mytilus polymorpha</name>
    <dbReference type="NCBI Taxonomy" id="45954"/>
    <lineage>
        <taxon>Eukaryota</taxon>
        <taxon>Metazoa</taxon>
        <taxon>Spiralia</taxon>
        <taxon>Lophotrochozoa</taxon>
        <taxon>Mollusca</taxon>
        <taxon>Bivalvia</taxon>
        <taxon>Autobranchia</taxon>
        <taxon>Heteroconchia</taxon>
        <taxon>Euheterodonta</taxon>
        <taxon>Imparidentia</taxon>
        <taxon>Neoheterodontei</taxon>
        <taxon>Myida</taxon>
        <taxon>Dreissenoidea</taxon>
        <taxon>Dreissenidae</taxon>
        <taxon>Dreissena</taxon>
    </lineage>
</organism>
<dbReference type="InterPro" id="IPR001370">
    <property type="entry name" value="BIR_rpt"/>
</dbReference>
<proteinExistence type="predicted"/>
<dbReference type="Pfam" id="PF00653">
    <property type="entry name" value="BIR"/>
    <property type="match status" value="2"/>
</dbReference>
<dbReference type="PANTHER" id="PTHR10044:SF139">
    <property type="entry name" value="DEATH-ASSOCIATED INHIBITOR OF APOPTOSIS 2"/>
    <property type="match status" value="1"/>
</dbReference>
<dbReference type="AlphaFoldDB" id="A0A9D4J4A4"/>
<sequence length="512" mass="59476">MRQYDDDRVTIRWRQCDSTMATMRERDNTMTTIRQCDDDSATIRWRHVQPYRPNVSSAEVTEHGCALFRLEMNDKRKKDLNNKNNLDLQLREFSIVLDDIHNLGTRTELEISPLIYISKKQLFVMFPMSLWWKRLHFSEAAKCPNVGLAYRNDMGQSVCCTEPRFGQLENRIYNETIQSIKHDDLMPIFGGFEKLRHNLNRHQILRPNLTDCVFNNLPFELDVNDNKQQKMHNEQPCMLNLKGGYPQNDYMKWTHRMGSLTRFTTSTTEPQREDLCAAGFFSDQHTGSCDRVRCFCCGIGMKNLSDFGNPLLAHVKQSPNCPFLMECSKKLRGSKTIRQIGAQRGFEDQAQCFSCGYFVNEWKPAEYSWIEHCQWFPSCSYAKAENCDEFINLIEFSNRLTAVESFLQDDGTNRAGATINIDKRVIQQVVEKHQNVIICDMGFREDDVRNAVLKLLQGGIEDPDIEDIVMHLKMINEITCLIEQFETQQPLVPAPTGKKICFYQISHLAYIC</sequence>
<dbReference type="GO" id="GO:0005737">
    <property type="term" value="C:cytoplasm"/>
    <property type="evidence" value="ECO:0007669"/>
    <property type="project" value="TreeGrafter"/>
</dbReference>
<dbReference type="PROSITE" id="PS50143">
    <property type="entry name" value="BIR_REPEAT_2"/>
    <property type="match status" value="2"/>
</dbReference>
<dbReference type="InterPro" id="IPR050784">
    <property type="entry name" value="IAP"/>
</dbReference>
<comment type="caution">
    <text evidence="1">The sequence shown here is derived from an EMBL/GenBank/DDBJ whole genome shotgun (WGS) entry which is preliminary data.</text>
</comment>
<dbReference type="Gene3D" id="1.10.1170.10">
    <property type="entry name" value="Inhibitor Of Apoptosis Protein (2mihbC-IAP-1), Chain A"/>
    <property type="match status" value="2"/>
</dbReference>
<dbReference type="GO" id="GO:0005634">
    <property type="term" value="C:nucleus"/>
    <property type="evidence" value="ECO:0007669"/>
    <property type="project" value="TreeGrafter"/>
</dbReference>
<gene>
    <name evidence="1" type="ORF">DPMN_148929</name>
</gene>
<keyword evidence="2" id="KW-1185">Reference proteome</keyword>
<protein>
    <submittedName>
        <fullName evidence="1">Uncharacterized protein</fullName>
    </submittedName>
</protein>
<dbReference type="PANTHER" id="PTHR10044">
    <property type="entry name" value="INHIBITOR OF APOPTOSIS"/>
    <property type="match status" value="1"/>
</dbReference>
<accession>A0A9D4J4A4</accession>
<dbReference type="SUPFAM" id="SSF57924">
    <property type="entry name" value="Inhibitor of apoptosis (IAP) repeat"/>
    <property type="match status" value="2"/>
</dbReference>
<dbReference type="EMBL" id="JAIWYP010000007">
    <property type="protein sequence ID" value="KAH3795379.1"/>
    <property type="molecule type" value="Genomic_DNA"/>
</dbReference>
<reference evidence="1" key="1">
    <citation type="journal article" date="2019" name="bioRxiv">
        <title>The Genome of the Zebra Mussel, Dreissena polymorpha: A Resource for Invasive Species Research.</title>
        <authorList>
            <person name="McCartney M.A."/>
            <person name="Auch B."/>
            <person name="Kono T."/>
            <person name="Mallez S."/>
            <person name="Zhang Y."/>
            <person name="Obille A."/>
            <person name="Becker A."/>
            <person name="Abrahante J.E."/>
            <person name="Garbe J."/>
            <person name="Badalamenti J.P."/>
            <person name="Herman A."/>
            <person name="Mangelson H."/>
            <person name="Liachko I."/>
            <person name="Sullivan S."/>
            <person name="Sone E.D."/>
            <person name="Koren S."/>
            <person name="Silverstein K.A.T."/>
            <person name="Beckman K.B."/>
            <person name="Gohl D.M."/>
        </authorList>
    </citation>
    <scope>NUCLEOTIDE SEQUENCE</scope>
    <source>
        <strain evidence="1">Duluth1</strain>
        <tissue evidence="1">Whole animal</tissue>
    </source>
</reference>
<reference evidence="1" key="2">
    <citation type="submission" date="2020-11" db="EMBL/GenBank/DDBJ databases">
        <authorList>
            <person name="McCartney M.A."/>
            <person name="Auch B."/>
            <person name="Kono T."/>
            <person name="Mallez S."/>
            <person name="Becker A."/>
            <person name="Gohl D.M."/>
            <person name="Silverstein K.A.T."/>
            <person name="Koren S."/>
            <person name="Bechman K.B."/>
            <person name="Herman A."/>
            <person name="Abrahante J.E."/>
            <person name="Garbe J."/>
        </authorList>
    </citation>
    <scope>NUCLEOTIDE SEQUENCE</scope>
    <source>
        <strain evidence="1">Duluth1</strain>
        <tissue evidence="1">Whole animal</tissue>
    </source>
</reference>
<evidence type="ECO:0000313" key="2">
    <source>
        <dbReference type="Proteomes" id="UP000828390"/>
    </source>
</evidence>
<dbReference type="Proteomes" id="UP000828390">
    <property type="component" value="Unassembled WGS sequence"/>
</dbReference>
<dbReference type="SMART" id="SM00238">
    <property type="entry name" value="BIR"/>
    <property type="match status" value="1"/>
</dbReference>